<evidence type="ECO:0000256" key="1">
    <source>
        <dbReference type="SAM" id="SignalP"/>
    </source>
</evidence>
<protein>
    <submittedName>
        <fullName evidence="3">RE16426p</fullName>
    </submittedName>
</protein>
<reference evidence="3" key="1">
    <citation type="submission" date="2001-12" db="EMBL/GenBank/DDBJ databases">
        <authorList>
            <person name="Stapleton M."/>
            <person name="Brokstein P."/>
            <person name="Hong L."/>
            <person name="Agbayani A."/>
            <person name="Carlson J."/>
            <person name="Champe M."/>
            <person name="Chavez C."/>
            <person name="Dorsett V."/>
            <person name="Dresnek D."/>
            <person name="Farfan D."/>
            <person name="Frise E."/>
            <person name="George R."/>
            <person name="Gonzalez M."/>
            <person name="Guarin H."/>
            <person name="Kronmiller B."/>
            <person name="Li P."/>
            <person name="Liao G."/>
            <person name="Miranda A."/>
            <person name="Mungall C.J."/>
            <person name="Nunoo J."/>
            <person name="Pacleb J."/>
            <person name="Paragas V."/>
            <person name="Park S."/>
            <person name="Patel S."/>
            <person name="Phouanenavong S."/>
            <person name="Wan K."/>
            <person name="Yu C."/>
            <person name="Lewis S.E."/>
            <person name="Rubin G.M."/>
            <person name="Celniker S."/>
        </authorList>
    </citation>
    <scope>NUCLEOTIDE SEQUENCE</scope>
    <source>
        <strain evidence="3">Berkeley</strain>
    </source>
</reference>
<evidence type="ECO:0000259" key="2">
    <source>
        <dbReference type="PROSITE" id="PS50940"/>
    </source>
</evidence>
<feature type="signal peptide" evidence="1">
    <location>
        <begin position="1"/>
        <end position="17"/>
    </location>
</feature>
<sequence length="173" mass="18337">MLKALIIFFGILALGYAASVGTASDASEVCQSQDELWGGEDIRKFYFCLDGKVIADECDSGYYFVNNATISGCLPSDLMKPSCVNLDTKVPDCTGTSKLQPQAADDVASFYLCTSEGATLLSCPDGKAFVSRMAIWDASRGPSGVRCVTASTTDDVMCGVLIIVHPSPSTCRD</sequence>
<evidence type="ECO:0000313" key="4">
    <source>
        <dbReference type="FlyBase" id="FBgn0039453"/>
    </source>
</evidence>
<feature type="chain" id="PRO_5004314218" evidence="1">
    <location>
        <begin position="18"/>
        <end position="173"/>
    </location>
</feature>
<dbReference type="FlyBase" id="FBgn0039453">
    <property type="gene designation" value="CG6403"/>
</dbReference>
<proteinExistence type="evidence at transcript level"/>
<dbReference type="OrthoDB" id="7898081at2759"/>
<accession>Q8SZ55</accession>
<dbReference type="PROSITE" id="PS50940">
    <property type="entry name" value="CHIT_BIND_II"/>
    <property type="match status" value="1"/>
</dbReference>
<name>Q8SZ55_DROME</name>
<dbReference type="VEuPathDB" id="VectorBase:FBgn0039453"/>
<dbReference type="AGR" id="FB:FBgn0039453"/>
<dbReference type="InterPro" id="IPR002557">
    <property type="entry name" value="Chitin-bd_dom"/>
</dbReference>
<dbReference type="ExpressionAtlas" id="Q8SZ55">
    <property type="expression patterns" value="baseline and differential"/>
</dbReference>
<keyword evidence="1" id="KW-0732">Signal</keyword>
<organism evidence="3">
    <name type="scientific">Drosophila melanogaster</name>
    <name type="common">Fruit fly</name>
    <dbReference type="NCBI Taxonomy" id="7227"/>
    <lineage>
        <taxon>Eukaryota</taxon>
        <taxon>Metazoa</taxon>
        <taxon>Ecdysozoa</taxon>
        <taxon>Arthropoda</taxon>
        <taxon>Hexapoda</taxon>
        <taxon>Insecta</taxon>
        <taxon>Pterygota</taxon>
        <taxon>Neoptera</taxon>
        <taxon>Endopterygota</taxon>
        <taxon>Diptera</taxon>
        <taxon>Brachycera</taxon>
        <taxon>Muscomorpha</taxon>
        <taxon>Ephydroidea</taxon>
        <taxon>Drosophilidae</taxon>
        <taxon>Drosophila</taxon>
        <taxon>Sophophora</taxon>
    </lineage>
</organism>
<dbReference type="AlphaFoldDB" id="Q8SZ55"/>
<dbReference type="EMBL" id="AY071107">
    <property type="protein sequence ID" value="AAL48729.1"/>
    <property type="molecule type" value="mRNA"/>
</dbReference>
<evidence type="ECO:0000313" key="3">
    <source>
        <dbReference type="EMBL" id="AAL48729.1"/>
    </source>
</evidence>
<dbReference type="GO" id="GO:0008061">
    <property type="term" value="F:chitin binding"/>
    <property type="evidence" value="ECO:0007669"/>
    <property type="project" value="InterPro"/>
</dbReference>
<feature type="domain" description="Chitin-binding type-2" evidence="2">
    <location>
        <begin position="27"/>
        <end position="85"/>
    </location>
</feature>
<dbReference type="GO" id="GO:0005576">
    <property type="term" value="C:extracellular region"/>
    <property type="evidence" value="ECO:0007669"/>
    <property type="project" value="InterPro"/>
</dbReference>
<gene>
    <name evidence="3 4" type="ORF">CG6403</name>
</gene>